<dbReference type="Pfam" id="PF06197">
    <property type="entry name" value="DUF998"/>
    <property type="match status" value="1"/>
</dbReference>
<dbReference type="InterPro" id="IPR009339">
    <property type="entry name" value="DUF998"/>
</dbReference>
<dbReference type="PROSITE" id="PS51257">
    <property type="entry name" value="PROKAR_LIPOPROTEIN"/>
    <property type="match status" value="1"/>
</dbReference>
<keyword evidence="1" id="KW-1133">Transmembrane helix</keyword>
<proteinExistence type="predicted"/>
<dbReference type="AlphaFoldDB" id="A0A562LWL9"/>
<feature type="transmembrane region" description="Helical" evidence="1">
    <location>
        <begin position="54"/>
        <end position="76"/>
    </location>
</feature>
<feature type="transmembrane region" description="Helical" evidence="1">
    <location>
        <begin position="12"/>
        <end position="34"/>
    </location>
</feature>
<comment type="caution">
    <text evidence="2">The sequence shown here is derived from an EMBL/GenBank/DDBJ whole genome shotgun (WGS) entry which is preliminary data.</text>
</comment>
<evidence type="ECO:0000256" key="1">
    <source>
        <dbReference type="SAM" id="Phobius"/>
    </source>
</evidence>
<dbReference type="EMBL" id="VLKP01000004">
    <property type="protein sequence ID" value="TWI12049.1"/>
    <property type="molecule type" value="Genomic_DNA"/>
</dbReference>
<reference evidence="2 3" key="1">
    <citation type="journal article" date="2015" name="Stand. Genomic Sci.">
        <title>Genomic Encyclopedia of Bacterial and Archaeal Type Strains, Phase III: the genomes of soil and plant-associated and newly described type strains.</title>
        <authorList>
            <person name="Whitman W.B."/>
            <person name="Woyke T."/>
            <person name="Klenk H.P."/>
            <person name="Zhou Y."/>
            <person name="Lilburn T.G."/>
            <person name="Beck B.J."/>
            <person name="De Vos P."/>
            <person name="Vandamme P."/>
            <person name="Eisen J.A."/>
            <person name="Garrity G."/>
            <person name="Hugenholtz P."/>
            <person name="Kyrpides N.C."/>
        </authorList>
    </citation>
    <scope>NUCLEOTIDE SEQUENCE [LARGE SCALE GENOMIC DNA]</scope>
    <source>
        <strain evidence="2 3">CGMCC 1.10136</strain>
    </source>
</reference>
<keyword evidence="1" id="KW-0472">Membrane</keyword>
<feature type="transmembrane region" description="Helical" evidence="1">
    <location>
        <begin position="119"/>
        <end position="141"/>
    </location>
</feature>
<evidence type="ECO:0000313" key="3">
    <source>
        <dbReference type="Proteomes" id="UP000316471"/>
    </source>
</evidence>
<keyword evidence="1" id="KW-0812">Transmembrane</keyword>
<name>A0A562LWL9_9GAMM</name>
<feature type="transmembrane region" description="Helical" evidence="1">
    <location>
        <begin position="153"/>
        <end position="173"/>
    </location>
</feature>
<accession>A0A562LWL9</accession>
<protein>
    <submittedName>
        <fullName evidence="2">Uncharacterized protein DUF998</fullName>
    </submittedName>
</protein>
<feature type="transmembrane region" description="Helical" evidence="1">
    <location>
        <begin position="88"/>
        <end position="107"/>
    </location>
</feature>
<organism evidence="2 3">
    <name type="scientific">Aerolutibacter ruishenii</name>
    <dbReference type="NCBI Taxonomy" id="686800"/>
    <lineage>
        <taxon>Bacteria</taxon>
        <taxon>Pseudomonadati</taxon>
        <taxon>Pseudomonadota</taxon>
        <taxon>Gammaproteobacteria</taxon>
        <taxon>Lysobacterales</taxon>
        <taxon>Lysobacteraceae</taxon>
        <taxon>Aerolutibacter</taxon>
    </lineage>
</organism>
<feature type="transmembrane region" description="Helical" evidence="1">
    <location>
        <begin position="179"/>
        <end position="200"/>
    </location>
</feature>
<dbReference type="Proteomes" id="UP000316471">
    <property type="component" value="Unassembled WGS sequence"/>
</dbReference>
<evidence type="ECO:0000313" key="2">
    <source>
        <dbReference type="EMBL" id="TWI12049.1"/>
    </source>
</evidence>
<gene>
    <name evidence="2" type="ORF">IP93_01330</name>
</gene>
<sequence>MEAPRDASLRRLAGTVAIAGIGAFATACVVWQFLRPDLDWVRVPMSFYLLGPTGWGLQAGYMALAVALVALAVGYYRGLPRHARSAAPLSLFSVGAVALVVTALARSNLPDAAPTLEGWVHGTAANTAFLTVTTAMLLQSWRLRGAGALSRHWKPAFALAAVCFLVLWLHVLWRDLPRGAGQKAVIALIVAWLGLAAHWLRRWPRTT</sequence>
<keyword evidence="3" id="KW-1185">Reference proteome</keyword>